<dbReference type="Pfam" id="PF00026">
    <property type="entry name" value="Asp"/>
    <property type="match status" value="2"/>
</dbReference>
<keyword evidence="7" id="KW-1133">Transmembrane helix</keyword>
<keyword evidence="3" id="KW-0064">Aspartyl protease</keyword>
<dbReference type="PANTHER" id="PTHR47966:SF51">
    <property type="entry name" value="BETA-SITE APP-CLEAVING ENZYME, ISOFORM A-RELATED"/>
    <property type="match status" value="1"/>
</dbReference>
<evidence type="ECO:0000313" key="10">
    <source>
        <dbReference type="Proteomes" id="UP000078546"/>
    </source>
</evidence>
<dbReference type="InterPro" id="IPR033121">
    <property type="entry name" value="PEPTIDASE_A1"/>
</dbReference>
<evidence type="ECO:0000256" key="1">
    <source>
        <dbReference type="ARBA" id="ARBA00007447"/>
    </source>
</evidence>
<dbReference type="Gene3D" id="2.40.70.10">
    <property type="entry name" value="Acid Proteases"/>
    <property type="match status" value="2"/>
</dbReference>
<evidence type="ECO:0000259" key="8">
    <source>
        <dbReference type="PROSITE" id="PS51767"/>
    </source>
</evidence>
<feature type="active site" evidence="5">
    <location>
        <position position="104"/>
    </location>
</feature>
<dbReference type="CDD" id="cd05471">
    <property type="entry name" value="pepsin_like"/>
    <property type="match status" value="1"/>
</dbReference>
<keyword evidence="7" id="KW-0472">Membrane</keyword>
<dbReference type="EMBL" id="FLQV01000195">
    <property type="protein sequence ID" value="SBS84398.1"/>
    <property type="molecule type" value="Genomic_DNA"/>
</dbReference>
<evidence type="ECO:0000256" key="2">
    <source>
        <dbReference type="ARBA" id="ARBA00022670"/>
    </source>
</evidence>
<evidence type="ECO:0000256" key="3">
    <source>
        <dbReference type="ARBA" id="ARBA00022750"/>
    </source>
</evidence>
<evidence type="ECO:0000256" key="4">
    <source>
        <dbReference type="ARBA" id="ARBA00022801"/>
    </source>
</evidence>
<keyword evidence="4" id="KW-0378">Hydrolase</keyword>
<dbReference type="PROSITE" id="PS51767">
    <property type="entry name" value="PEPTIDASE_A1"/>
    <property type="match status" value="1"/>
</dbReference>
<dbReference type="SUPFAM" id="SSF50630">
    <property type="entry name" value="Acid proteases"/>
    <property type="match status" value="1"/>
</dbReference>
<dbReference type="InterPro" id="IPR001461">
    <property type="entry name" value="Aspartic_peptidase_A1"/>
</dbReference>
<dbReference type="Proteomes" id="UP000078546">
    <property type="component" value="Unassembled WGS sequence"/>
</dbReference>
<name>A0A1A8VV15_PLAOA</name>
<dbReference type="PRINTS" id="PR00792">
    <property type="entry name" value="PEPSIN"/>
</dbReference>
<comment type="similarity">
    <text evidence="1">Belongs to the peptidase A1 family.</text>
</comment>
<keyword evidence="2" id="KW-0645">Protease</keyword>
<feature type="active site" evidence="5">
    <location>
        <position position="334"/>
    </location>
</feature>
<protein>
    <submittedName>
        <fullName evidence="9">Plasmepsin VII, putative</fullName>
    </submittedName>
</protein>
<feature type="domain" description="Peptidase A1" evidence="8">
    <location>
        <begin position="85"/>
        <end position="451"/>
    </location>
</feature>
<feature type="region of interest" description="Disordered" evidence="6">
    <location>
        <begin position="478"/>
        <end position="503"/>
    </location>
</feature>
<gene>
    <name evidence="9" type="ORF">POVCU1_010690</name>
</gene>
<evidence type="ECO:0000256" key="7">
    <source>
        <dbReference type="SAM" id="Phobius"/>
    </source>
</evidence>
<dbReference type="PANTHER" id="PTHR47966">
    <property type="entry name" value="BETA-SITE APP-CLEAVING ENZYME, ISOFORM A-RELATED"/>
    <property type="match status" value="1"/>
</dbReference>
<proteinExistence type="inferred from homology"/>
<accession>A0A1A8VV15</accession>
<evidence type="ECO:0000256" key="6">
    <source>
        <dbReference type="SAM" id="MobiDB-lite"/>
    </source>
</evidence>
<dbReference type="InterPro" id="IPR034164">
    <property type="entry name" value="Pepsin-like_dom"/>
</dbReference>
<evidence type="ECO:0000313" key="9">
    <source>
        <dbReference type="EMBL" id="SBS84398.1"/>
    </source>
</evidence>
<dbReference type="GO" id="GO:0004190">
    <property type="term" value="F:aspartic-type endopeptidase activity"/>
    <property type="evidence" value="ECO:0007669"/>
    <property type="project" value="UniProtKB-KW"/>
</dbReference>
<sequence>MYSGLSHVGVFSFLKIFLASCTLSFLKNGFRNDIYAGGNYSQKLQPFEGLSYIEEKPFLKTNDNNNTILLKLYKQDILSKNITTYYGQVVIGENSENKINVLYDTGSTEFWIPFENYKGPNFNNTHNIYKRTKSFKYKYDKKGLPSRLEVNYLSGKIIGFDGYDTVKLGRDLSVSHTNIAFATDIDIPLLEEFKWDGIVGLGFENEDSRKRGIKPFLDHLKDDRILTDRKLKNMFGYYINDTGGFITLGGIDNQFKRTPEEEIIWSPVSTEMGFWTKNRSVLCSIVILSISMLTTVDILGIRKETIPYMNERNEDNVIVKYEGFHDGGSKSIVDTGTFLIYAPKKTMDGYLKDLVLTSCEDKNKLPYIIFQLKGKKMKTLQSFTVIEIVLSPNDYVIEYIDQVKLTRECILGIQVDEKNEEDYINGWTLGQTFLKAYYTIFDKDNLQVGFVRSRKATHNRNNSHEMKTYVNIQEITERNNSRGKSGKGSISYNGPLGQTGNEK</sequence>
<keyword evidence="7" id="KW-0812">Transmembrane</keyword>
<feature type="transmembrane region" description="Helical" evidence="7">
    <location>
        <begin position="6"/>
        <end position="26"/>
    </location>
</feature>
<evidence type="ECO:0000256" key="5">
    <source>
        <dbReference type="PIRSR" id="PIRSR601461-1"/>
    </source>
</evidence>
<dbReference type="AlphaFoldDB" id="A0A1A8VV15"/>
<feature type="compositionally biased region" description="Polar residues" evidence="6">
    <location>
        <begin position="488"/>
        <end position="503"/>
    </location>
</feature>
<dbReference type="GO" id="GO:0006508">
    <property type="term" value="P:proteolysis"/>
    <property type="evidence" value="ECO:0007669"/>
    <property type="project" value="UniProtKB-KW"/>
</dbReference>
<organism evidence="9 10">
    <name type="scientific">Plasmodium ovale curtisi</name>
    <dbReference type="NCBI Taxonomy" id="864141"/>
    <lineage>
        <taxon>Eukaryota</taxon>
        <taxon>Sar</taxon>
        <taxon>Alveolata</taxon>
        <taxon>Apicomplexa</taxon>
        <taxon>Aconoidasida</taxon>
        <taxon>Haemosporida</taxon>
        <taxon>Plasmodiidae</taxon>
        <taxon>Plasmodium</taxon>
        <taxon>Plasmodium (Plasmodium)</taxon>
    </lineage>
</organism>
<feature type="transmembrane region" description="Helical" evidence="7">
    <location>
        <begin position="281"/>
        <end position="301"/>
    </location>
</feature>
<reference evidence="10" key="1">
    <citation type="submission" date="2016-05" db="EMBL/GenBank/DDBJ databases">
        <authorList>
            <person name="Naeem Raeece"/>
        </authorList>
    </citation>
    <scope>NUCLEOTIDE SEQUENCE [LARGE SCALE GENOMIC DNA]</scope>
</reference>
<dbReference type="InterPro" id="IPR021109">
    <property type="entry name" value="Peptidase_aspartic_dom_sf"/>
</dbReference>